<dbReference type="Proteomes" id="UP001276840">
    <property type="component" value="Unassembled WGS sequence"/>
</dbReference>
<organism evidence="1 2">
    <name type="scientific">Mesorhizobium montanum</name>
    <dbReference type="NCBI Taxonomy" id="3072323"/>
    <lineage>
        <taxon>Bacteria</taxon>
        <taxon>Pseudomonadati</taxon>
        <taxon>Pseudomonadota</taxon>
        <taxon>Alphaproteobacteria</taxon>
        <taxon>Hyphomicrobiales</taxon>
        <taxon>Phyllobacteriaceae</taxon>
        <taxon>Mesorhizobium</taxon>
    </lineage>
</organism>
<protein>
    <submittedName>
        <fullName evidence="1">Uncharacterized protein</fullName>
    </submittedName>
</protein>
<sequence length="406" mass="46737">MTSHSVILTAAKSPSAFSLTYTEQQVGQKQKRFHNRVVLQPQIDLTSYTCRAVVDWADIRFRTVGHTQWKWIKHHIDKAIGERTWVEKGKLDDDGKHREFVVRIQEPVTRDLLLAEDVVRAKWDLQEQAEIVGLEVSVDFKPRKPSEEALALMFGVLVRSHLPSRNIIDEPLDRPRFAWGRGNDASSYVLGYDQRHPDRSDTFLLDPSKDRPATIDSTYYAGAEASRCSWRTMVKVLDKQNIATGTRKVLPEKEQRVRLEVTVDESELRDMGIRTIKDLAGHKFQRFQGRYFNFGVPTFPELAYEPGEKRRPLLELLRKERLQRFLNAGVVGLEAWDEAWRRKKKRTRKETLKSGLPLPLTSITTGSSSTLKDYNELTRKVIPALRHVDDRMQLKDSSPSFGASDT</sequence>
<evidence type="ECO:0000313" key="2">
    <source>
        <dbReference type="Proteomes" id="UP001276840"/>
    </source>
</evidence>
<name>A0ABU4ZRG4_9HYPH</name>
<proteinExistence type="predicted"/>
<gene>
    <name evidence="1" type="ORF">RFM68_21045</name>
</gene>
<comment type="caution">
    <text evidence="1">The sequence shown here is derived from an EMBL/GenBank/DDBJ whole genome shotgun (WGS) entry which is preliminary data.</text>
</comment>
<reference evidence="1 2" key="1">
    <citation type="submission" date="2023-08" db="EMBL/GenBank/DDBJ databases">
        <title>Implementing the SeqCode for naming new Mesorhizobium species isolated from Vachellia karroo root nodules.</title>
        <authorList>
            <person name="Van Lill M."/>
        </authorList>
    </citation>
    <scope>NUCLEOTIDE SEQUENCE [LARGE SCALE GENOMIC DNA]</scope>
    <source>
        <strain evidence="1 2">MSK 1335</strain>
    </source>
</reference>
<dbReference type="RefSeq" id="WP_320234927.1">
    <property type="nucleotide sequence ID" value="NZ_JAVIJF010000015.1"/>
</dbReference>
<dbReference type="EMBL" id="JAVIJF010000015">
    <property type="protein sequence ID" value="MDX8526992.1"/>
    <property type="molecule type" value="Genomic_DNA"/>
</dbReference>
<accession>A0ABU4ZRG4</accession>
<keyword evidence="2" id="KW-1185">Reference proteome</keyword>
<evidence type="ECO:0000313" key="1">
    <source>
        <dbReference type="EMBL" id="MDX8526992.1"/>
    </source>
</evidence>